<name>A0A9E8LTZ4_9BACI</name>
<protein>
    <submittedName>
        <fullName evidence="2">RidA family protein</fullName>
    </submittedName>
</protein>
<keyword evidence="3" id="KW-1185">Reference proteome</keyword>
<dbReference type="Gene3D" id="3.30.1330.40">
    <property type="entry name" value="RutC-like"/>
    <property type="match status" value="1"/>
</dbReference>
<dbReference type="EMBL" id="CP106878">
    <property type="protein sequence ID" value="WAA09486.1"/>
    <property type="molecule type" value="Genomic_DNA"/>
</dbReference>
<dbReference type="InterPro" id="IPR006056">
    <property type="entry name" value="RidA"/>
</dbReference>
<dbReference type="InterPro" id="IPR006175">
    <property type="entry name" value="YjgF/YER057c/UK114"/>
</dbReference>
<organism evidence="2 3">
    <name type="scientific">Fervidibacillus albus</name>
    <dbReference type="NCBI Taxonomy" id="2980026"/>
    <lineage>
        <taxon>Bacteria</taxon>
        <taxon>Bacillati</taxon>
        <taxon>Bacillota</taxon>
        <taxon>Bacilli</taxon>
        <taxon>Bacillales</taxon>
        <taxon>Bacillaceae</taxon>
        <taxon>Fervidibacillus</taxon>
    </lineage>
</organism>
<dbReference type="SUPFAM" id="SSF55298">
    <property type="entry name" value="YjgF-like"/>
    <property type="match status" value="1"/>
</dbReference>
<sequence>MKEIYTKRAPEAIGPYSQAIRWEGLVFTSGQIPLTKEGELVDGAIEEQTEQVLENLKAVLEEAGSSLEKVIKTTVYLKNMGDFQKMNAVYHRFFSHHKPARSAVEVNRLPKDVLIEIEAIAAVNEH</sequence>
<proteinExistence type="inferred from homology"/>
<evidence type="ECO:0000313" key="2">
    <source>
        <dbReference type="EMBL" id="WAA09486.1"/>
    </source>
</evidence>
<dbReference type="FunFam" id="3.30.1330.40:FF:000001">
    <property type="entry name" value="L-PSP family endoribonuclease"/>
    <property type="match status" value="1"/>
</dbReference>
<dbReference type="Pfam" id="PF01042">
    <property type="entry name" value="Ribonuc_L-PSP"/>
    <property type="match status" value="1"/>
</dbReference>
<dbReference type="CDD" id="cd00448">
    <property type="entry name" value="YjgF_YER057c_UK114_family"/>
    <property type="match status" value="1"/>
</dbReference>
<evidence type="ECO:0000256" key="1">
    <source>
        <dbReference type="ARBA" id="ARBA00010552"/>
    </source>
</evidence>
<dbReference type="Proteomes" id="UP001164718">
    <property type="component" value="Chromosome"/>
</dbReference>
<evidence type="ECO:0000313" key="3">
    <source>
        <dbReference type="Proteomes" id="UP001164718"/>
    </source>
</evidence>
<dbReference type="PANTHER" id="PTHR11803:SF39">
    <property type="entry name" value="2-IMINOBUTANOATE_2-IMINOPROPANOATE DEAMINASE"/>
    <property type="match status" value="1"/>
</dbReference>
<dbReference type="AlphaFoldDB" id="A0A9E8LTZ4"/>
<reference evidence="2" key="1">
    <citation type="submission" date="2022-09" db="EMBL/GenBank/DDBJ databases">
        <title>Complete Genomes of Fervidibacillus albus and Fervidibacillus halotolerans isolated from tidal flat sediments.</title>
        <authorList>
            <person name="Kwon K.K."/>
            <person name="Yang S.-H."/>
            <person name="Park M.J."/>
            <person name="Oh H.-M."/>
        </authorList>
    </citation>
    <scope>NUCLEOTIDE SEQUENCE</scope>
    <source>
        <strain evidence="2">MEBiC13591</strain>
    </source>
</reference>
<dbReference type="GO" id="GO:0005829">
    <property type="term" value="C:cytosol"/>
    <property type="evidence" value="ECO:0007669"/>
    <property type="project" value="TreeGrafter"/>
</dbReference>
<comment type="similarity">
    <text evidence="1">Belongs to the RutC family.</text>
</comment>
<dbReference type="PANTHER" id="PTHR11803">
    <property type="entry name" value="2-IMINOBUTANOATE/2-IMINOPROPANOATE DEAMINASE RIDA"/>
    <property type="match status" value="1"/>
</dbReference>
<dbReference type="GO" id="GO:0019239">
    <property type="term" value="F:deaminase activity"/>
    <property type="evidence" value="ECO:0007669"/>
    <property type="project" value="TreeGrafter"/>
</dbReference>
<dbReference type="InterPro" id="IPR035959">
    <property type="entry name" value="RutC-like_sf"/>
</dbReference>
<dbReference type="KEGG" id="faf:OE104_13265"/>
<accession>A0A9E8LTZ4</accession>
<dbReference type="RefSeq" id="WP_275417267.1">
    <property type="nucleotide sequence ID" value="NZ_CP106878.1"/>
</dbReference>
<gene>
    <name evidence="2" type="ORF">OE104_13265</name>
</gene>
<dbReference type="NCBIfam" id="TIGR00004">
    <property type="entry name" value="Rid family detoxifying hydrolase"/>
    <property type="match status" value="1"/>
</dbReference>